<reference evidence="1 2" key="1">
    <citation type="submission" date="2018-02" db="EMBL/GenBank/DDBJ databases">
        <title>Draft genome sequences of Elsinoe sp., causing black scab on jojoba.</title>
        <authorList>
            <person name="Stodart B."/>
            <person name="Jeffress S."/>
            <person name="Ash G."/>
            <person name="Arun Chinnappa K."/>
        </authorList>
    </citation>
    <scope>NUCLEOTIDE SEQUENCE [LARGE SCALE GENOMIC DNA]</scope>
    <source>
        <strain evidence="1 2">Hillstone_2</strain>
    </source>
</reference>
<gene>
    <name evidence="1" type="ORF">C1H76_1343</name>
</gene>
<dbReference type="Proteomes" id="UP000308133">
    <property type="component" value="Unassembled WGS sequence"/>
</dbReference>
<name>A0A4U7B980_9PEZI</name>
<sequence>MSASNSVPFVAIRQLPGVPDRPGLPPRPFWIRNLIGHIVTASSQDYGPQPTWKLLFRTLEDTPQGEHTRAAVHNIMAPVRLYGVDFPPPIRVNREDKNVYLRIYNSNSRIACGSFMLDARGVEKFYFGVARIRPYRHRPQEMLESSLSGNYNEIYLDRWFVATGMEEDESRSSFVDHVFHEVDRRETWQGLRSTDFRGDDIPHFSRQEEWRGRRTVYYRRRGD</sequence>
<accession>A0A4U7B980</accession>
<dbReference type="AlphaFoldDB" id="A0A4U7B980"/>
<comment type="caution">
    <text evidence="1">The sequence shown here is derived from an EMBL/GenBank/DDBJ whole genome shotgun (WGS) entry which is preliminary data.</text>
</comment>
<evidence type="ECO:0000313" key="1">
    <source>
        <dbReference type="EMBL" id="TKX26381.1"/>
    </source>
</evidence>
<proteinExistence type="predicted"/>
<evidence type="ECO:0000313" key="2">
    <source>
        <dbReference type="Proteomes" id="UP000308133"/>
    </source>
</evidence>
<organism evidence="1 2">
    <name type="scientific">Elsinoe australis</name>
    <dbReference type="NCBI Taxonomy" id="40998"/>
    <lineage>
        <taxon>Eukaryota</taxon>
        <taxon>Fungi</taxon>
        <taxon>Dikarya</taxon>
        <taxon>Ascomycota</taxon>
        <taxon>Pezizomycotina</taxon>
        <taxon>Dothideomycetes</taxon>
        <taxon>Dothideomycetidae</taxon>
        <taxon>Myriangiales</taxon>
        <taxon>Elsinoaceae</taxon>
        <taxon>Elsinoe</taxon>
    </lineage>
</organism>
<dbReference type="EMBL" id="PTQR01000013">
    <property type="protein sequence ID" value="TKX26381.1"/>
    <property type="molecule type" value="Genomic_DNA"/>
</dbReference>
<protein>
    <submittedName>
        <fullName evidence="1">Uncharacterized protein</fullName>
    </submittedName>
</protein>